<dbReference type="AlphaFoldDB" id="A6G7X7"/>
<evidence type="ECO:0000313" key="2">
    <source>
        <dbReference type="EMBL" id="EDM78070.1"/>
    </source>
</evidence>
<evidence type="ECO:0000256" key="1">
    <source>
        <dbReference type="SAM" id="MobiDB-lite"/>
    </source>
</evidence>
<comment type="caution">
    <text evidence="2">The sequence shown here is derived from an EMBL/GenBank/DDBJ whole genome shotgun (WGS) entry which is preliminary data.</text>
</comment>
<proteinExistence type="predicted"/>
<evidence type="ECO:0000313" key="3">
    <source>
        <dbReference type="Proteomes" id="UP000005801"/>
    </source>
</evidence>
<dbReference type="OrthoDB" id="9789942at2"/>
<dbReference type="PANTHER" id="PTHR35850:SF2">
    <property type="entry name" value="TYPE VI SECRETION SYSTEM CONTRACTILE SHEATH SMALL SUBUNIT"/>
    <property type="match status" value="1"/>
</dbReference>
<sequence>MAQQNSPNRDRVNLVYRDNETKAEKELPFKILVIGDYTGAEDDRPLDERVPIKVDRGNFGAVMSDMGLELRVNVANAMSDDPEDTLAIHLKFRSLADFTPAWVAEQVPELRAMIEARQGLTELKHWLREGSLVFRMQKALSSPETRAQLRRELNVPYPKRKAGKGAQG</sequence>
<organism evidence="2 3">
    <name type="scientific">Plesiocystis pacifica SIR-1</name>
    <dbReference type="NCBI Taxonomy" id="391625"/>
    <lineage>
        <taxon>Bacteria</taxon>
        <taxon>Pseudomonadati</taxon>
        <taxon>Myxococcota</taxon>
        <taxon>Polyangia</taxon>
        <taxon>Nannocystales</taxon>
        <taxon>Nannocystaceae</taxon>
        <taxon>Plesiocystis</taxon>
    </lineage>
</organism>
<accession>A6G7X7</accession>
<dbReference type="STRING" id="391625.PPSIR1_23674"/>
<dbReference type="PANTHER" id="PTHR35850">
    <property type="entry name" value="CYTOPLASMIC PROTEIN-RELATED"/>
    <property type="match status" value="1"/>
</dbReference>
<feature type="compositionally biased region" description="Basic residues" evidence="1">
    <location>
        <begin position="158"/>
        <end position="168"/>
    </location>
</feature>
<gene>
    <name evidence="2" type="ORF">PPSIR1_23674</name>
</gene>
<dbReference type="InterPro" id="IPR008312">
    <property type="entry name" value="T6SS_TssB1"/>
</dbReference>
<dbReference type="Pfam" id="PF05591">
    <property type="entry name" value="T6SS_VipA"/>
    <property type="match status" value="1"/>
</dbReference>
<feature type="region of interest" description="Disordered" evidence="1">
    <location>
        <begin position="145"/>
        <end position="168"/>
    </location>
</feature>
<dbReference type="NCBIfam" id="TIGR03358">
    <property type="entry name" value="VI_chp_5"/>
    <property type="match status" value="1"/>
</dbReference>
<protein>
    <submittedName>
        <fullName evidence="2">Uncharacterized protein</fullName>
    </submittedName>
</protein>
<keyword evidence="3" id="KW-1185">Reference proteome</keyword>
<dbReference type="eggNOG" id="COG3516">
    <property type="taxonomic scope" value="Bacteria"/>
</dbReference>
<name>A6G7X7_9BACT</name>
<dbReference type="Proteomes" id="UP000005801">
    <property type="component" value="Unassembled WGS sequence"/>
</dbReference>
<reference evidence="2 3" key="1">
    <citation type="submission" date="2007-06" db="EMBL/GenBank/DDBJ databases">
        <authorList>
            <person name="Shimkets L."/>
            <person name="Ferriera S."/>
            <person name="Johnson J."/>
            <person name="Kravitz S."/>
            <person name="Beeson K."/>
            <person name="Sutton G."/>
            <person name="Rogers Y.-H."/>
            <person name="Friedman R."/>
            <person name="Frazier M."/>
            <person name="Venter J.C."/>
        </authorList>
    </citation>
    <scope>NUCLEOTIDE SEQUENCE [LARGE SCALE GENOMIC DNA]</scope>
    <source>
        <strain evidence="2 3">SIR-1</strain>
    </source>
</reference>
<dbReference type="RefSeq" id="WP_006972822.1">
    <property type="nucleotide sequence ID" value="NZ_ABCS01000036.1"/>
</dbReference>
<dbReference type="EMBL" id="ABCS01000036">
    <property type="protein sequence ID" value="EDM78070.1"/>
    <property type="molecule type" value="Genomic_DNA"/>
</dbReference>